<evidence type="ECO:0000256" key="9">
    <source>
        <dbReference type="ARBA" id="ARBA00023033"/>
    </source>
</evidence>
<evidence type="ECO:0000256" key="11">
    <source>
        <dbReference type="ARBA" id="ARBA00068222"/>
    </source>
</evidence>
<evidence type="ECO:0000256" key="13">
    <source>
        <dbReference type="PIRSR" id="PIRSR602403-1"/>
    </source>
</evidence>
<keyword evidence="14" id="KW-1133">Transmembrane helix</keyword>
<dbReference type="PANTHER" id="PTHR24305:SF77">
    <property type="entry name" value="CYTOCHROME P450 MONOOXYGENASE"/>
    <property type="match status" value="1"/>
</dbReference>
<evidence type="ECO:0000256" key="2">
    <source>
        <dbReference type="ARBA" id="ARBA00004972"/>
    </source>
</evidence>
<dbReference type="EMBL" id="KZ613485">
    <property type="protein sequence ID" value="PMD20415.1"/>
    <property type="molecule type" value="Genomic_DNA"/>
</dbReference>
<dbReference type="PRINTS" id="PR00385">
    <property type="entry name" value="P450"/>
</dbReference>
<dbReference type="PRINTS" id="PR00465">
    <property type="entry name" value="EP450IV"/>
</dbReference>
<organism evidence="15 16">
    <name type="scientific">Hyaloscypha hepaticicola</name>
    <dbReference type="NCBI Taxonomy" id="2082293"/>
    <lineage>
        <taxon>Eukaryota</taxon>
        <taxon>Fungi</taxon>
        <taxon>Dikarya</taxon>
        <taxon>Ascomycota</taxon>
        <taxon>Pezizomycotina</taxon>
        <taxon>Leotiomycetes</taxon>
        <taxon>Helotiales</taxon>
        <taxon>Hyaloscyphaceae</taxon>
        <taxon>Hyaloscypha</taxon>
    </lineage>
</organism>
<evidence type="ECO:0000256" key="1">
    <source>
        <dbReference type="ARBA" id="ARBA00001971"/>
    </source>
</evidence>
<dbReference type="OrthoDB" id="1470350at2759"/>
<comment type="similarity">
    <text evidence="3">Belongs to the cytochrome P450 family.</text>
</comment>
<dbReference type="PANTHER" id="PTHR24305">
    <property type="entry name" value="CYTOCHROME P450"/>
    <property type="match status" value="1"/>
</dbReference>
<dbReference type="GO" id="GO:0005506">
    <property type="term" value="F:iron ion binding"/>
    <property type="evidence" value="ECO:0007669"/>
    <property type="project" value="InterPro"/>
</dbReference>
<evidence type="ECO:0000256" key="8">
    <source>
        <dbReference type="ARBA" id="ARBA00023026"/>
    </source>
</evidence>
<evidence type="ECO:0000256" key="5">
    <source>
        <dbReference type="ARBA" id="ARBA00022723"/>
    </source>
</evidence>
<dbReference type="CDD" id="cd11060">
    <property type="entry name" value="CYP57A1-like"/>
    <property type="match status" value="1"/>
</dbReference>
<keyword evidence="4 13" id="KW-0349">Heme</keyword>
<dbReference type="Proteomes" id="UP000235672">
    <property type="component" value="Unassembled WGS sequence"/>
</dbReference>
<keyword evidence="14" id="KW-0812">Transmembrane</keyword>
<sequence length="502" mass="56118">MGKTSEFAISAVPILLGLGLTWYIINTICSYLRLRQFKGPTIAGFSNIWIFSSTLRGELNERTAEILKEHGPLARIGPNILVTNDADLLRHMSGARSTYSRAAWYDGMRLDPRVNNVISERNDKRHNALRAKMASGYSGKENPGLEQSVDDRCEDLVGLIRKKYISSKTVLRTLDFAQISQYFTMDVLTDVAFGAPFGYLAGDEDVHDYIKTIRAFMPVLELQTNHPTINYLMGSRLVQALAAPTAKDRTGMGAVIGVAQKVVAQRFGEKKIERDDMLGSFVRHGLTQQECESESLLQIMAGADSTATAMRSTFLHIITNPSVYQKLNDEIALALKEGRISSPVIRDAEARALPYLQACIKEGLRIWPPLTGLMTKMAPPEGDHFKGVFIPGNTEIAYSAWGVQRRTGTYGEDVDMFRPERWLEATGETLQKMERSQELVFGSGRYGCLGKSVAFVELNKVYVQLLRNFDFAILNPITPMKTRCNGIHLQKDMFVRVSERAQ</sequence>
<name>A0A2J6Q2C0_9HELO</name>
<dbReference type="SUPFAM" id="SSF48264">
    <property type="entry name" value="Cytochrome P450"/>
    <property type="match status" value="1"/>
</dbReference>
<evidence type="ECO:0000256" key="14">
    <source>
        <dbReference type="SAM" id="Phobius"/>
    </source>
</evidence>
<dbReference type="InterPro" id="IPR001128">
    <property type="entry name" value="Cyt_P450"/>
</dbReference>
<evidence type="ECO:0000256" key="4">
    <source>
        <dbReference type="ARBA" id="ARBA00022617"/>
    </source>
</evidence>
<keyword evidence="16" id="KW-1185">Reference proteome</keyword>
<evidence type="ECO:0000256" key="6">
    <source>
        <dbReference type="ARBA" id="ARBA00023002"/>
    </source>
</evidence>
<dbReference type="InterPro" id="IPR036396">
    <property type="entry name" value="Cyt_P450_sf"/>
</dbReference>
<feature type="binding site" description="axial binding residue" evidence="13">
    <location>
        <position position="448"/>
    </location>
    <ligand>
        <name>heme</name>
        <dbReference type="ChEBI" id="CHEBI:30413"/>
    </ligand>
    <ligandPart>
        <name>Fe</name>
        <dbReference type="ChEBI" id="CHEBI:18248"/>
    </ligandPart>
</feature>
<proteinExistence type="inferred from homology"/>
<protein>
    <recommendedName>
        <fullName evidence="11">Cytochrome P450 monooxygenase ABA1</fullName>
    </recommendedName>
    <alternativeName>
        <fullName evidence="12">Abscisic acid biosynthesis protein 1</fullName>
    </alternativeName>
    <alternativeName>
        <fullName evidence="10">Cytochrome P450 monooxygenase aba1</fullName>
    </alternativeName>
</protein>
<keyword evidence="5 13" id="KW-0479">Metal-binding</keyword>
<dbReference type="STRING" id="1745343.A0A2J6Q2C0"/>
<gene>
    <name evidence="15" type="ORF">NA56DRAFT_689869</name>
</gene>
<comment type="pathway">
    <text evidence="2">Hormone biosynthesis.</text>
</comment>
<keyword evidence="9" id="KW-0503">Monooxygenase</keyword>
<keyword evidence="7 13" id="KW-0408">Iron</keyword>
<dbReference type="InterPro" id="IPR002403">
    <property type="entry name" value="Cyt_P450_E_grp-IV"/>
</dbReference>
<dbReference type="FunFam" id="1.10.630.10:FF:000076">
    <property type="entry name" value="Cytochrome P450 monooxygenase"/>
    <property type="match status" value="1"/>
</dbReference>
<comment type="cofactor">
    <cofactor evidence="1 13">
        <name>heme</name>
        <dbReference type="ChEBI" id="CHEBI:30413"/>
    </cofactor>
</comment>
<keyword evidence="6" id="KW-0560">Oxidoreductase</keyword>
<dbReference type="Pfam" id="PF00067">
    <property type="entry name" value="p450"/>
    <property type="match status" value="1"/>
</dbReference>
<reference evidence="15 16" key="1">
    <citation type="submission" date="2016-05" db="EMBL/GenBank/DDBJ databases">
        <title>A degradative enzymes factory behind the ericoid mycorrhizal symbiosis.</title>
        <authorList>
            <consortium name="DOE Joint Genome Institute"/>
            <person name="Martino E."/>
            <person name="Morin E."/>
            <person name="Grelet G."/>
            <person name="Kuo A."/>
            <person name="Kohler A."/>
            <person name="Daghino S."/>
            <person name="Barry K."/>
            <person name="Choi C."/>
            <person name="Cichocki N."/>
            <person name="Clum A."/>
            <person name="Copeland A."/>
            <person name="Hainaut M."/>
            <person name="Haridas S."/>
            <person name="Labutti K."/>
            <person name="Lindquist E."/>
            <person name="Lipzen A."/>
            <person name="Khouja H.-R."/>
            <person name="Murat C."/>
            <person name="Ohm R."/>
            <person name="Olson A."/>
            <person name="Spatafora J."/>
            <person name="Veneault-Fourrey C."/>
            <person name="Henrissat B."/>
            <person name="Grigoriev I."/>
            <person name="Martin F."/>
            <person name="Perotto S."/>
        </authorList>
    </citation>
    <scope>NUCLEOTIDE SEQUENCE [LARGE SCALE GENOMIC DNA]</scope>
    <source>
        <strain evidence="15 16">UAMH 7357</strain>
    </source>
</reference>
<evidence type="ECO:0000256" key="10">
    <source>
        <dbReference type="ARBA" id="ARBA00067672"/>
    </source>
</evidence>
<evidence type="ECO:0000256" key="3">
    <source>
        <dbReference type="ARBA" id="ARBA00010617"/>
    </source>
</evidence>
<accession>A0A2J6Q2C0</accession>
<dbReference type="GO" id="GO:0020037">
    <property type="term" value="F:heme binding"/>
    <property type="evidence" value="ECO:0007669"/>
    <property type="project" value="InterPro"/>
</dbReference>
<evidence type="ECO:0000256" key="12">
    <source>
        <dbReference type="ARBA" id="ARBA00079990"/>
    </source>
</evidence>
<evidence type="ECO:0000313" key="16">
    <source>
        <dbReference type="Proteomes" id="UP000235672"/>
    </source>
</evidence>
<dbReference type="GO" id="GO:0004497">
    <property type="term" value="F:monooxygenase activity"/>
    <property type="evidence" value="ECO:0007669"/>
    <property type="project" value="UniProtKB-KW"/>
</dbReference>
<feature type="transmembrane region" description="Helical" evidence="14">
    <location>
        <begin position="7"/>
        <end position="25"/>
    </location>
</feature>
<evidence type="ECO:0000256" key="7">
    <source>
        <dbReference type="ARBA" id="ARBA00023004"/>
    </source>
</evidence>
<evidence type="ECO:0000313" key="15">
    <source>
        <dbReference type="EMBL" id="PMD20415.1"/>
    </source>
</evidence>
<keyword evidence="8" id="KW-0843">Virulence</keyword>
<dbReference type="GO" id="GO:0016705">
    <property type="term" value="F:oxidoreductase activity, acting on paired donors, with incorporation or reduction of molecular oxygen"/>
    <property type="evidence" value="ECO:0007669"/>
    <property type="project" value="InterPro"/>
</dbReference>
<dbReference type="InterPro" id="IPR050121">
    <property type="entry name" value="Cytochrome_P450_monoxygenase"/>
</dbReference>
<dbReference type="Gene3D" id="1.10.630.10">
    <property type="entry name" value="Cytochrome P450"/>
    <property type="match status" value="1"/>
</dbReference>
<keyword evidence="14" id="KW-0472">Membrane</keyword>
<dbReference type="AlphaFoldDB" id="A0A2J6Q2C0"/>